<name>A0A4Q0XN15_9BACT</name>
<dbReference type="SUPFAM" id="SSF53383">
    <property type="entry name" value="PLP-dependent transferases"/>
    <property type="match status" value="1"/>
</dbReference>
<evidence type="ECO:0000256" key="3">
    <source>
        <dbReference type="PIRSR" id="PIRSR000390-2"/>
    </source>
</evidence>
<evidence type="ECO:0000313" key="5">
    <source>
        <dbReference type="EMBL" id="RXJ55386.1"/>
    </source>
</evidence>
<dbReference type="Gene3D" id="3.90.1150.10">
    <property type="entry name" value="Aspartate Aminotransferase, domain 1"/>
    <property type="match status" value="1"/>
</dbReference>
<dbReference type="EMBL" id="PDKN01000007">
    <property type="protein sequence ID" value="RXJ55386.1"/>
    <property type="molecule type" value="Genomic_DNA"/>
</dbReference>
<dbReference type="InterPro" id="IPR015422">
    <property type="entry name" value="PyrdxlP-dep_Trfase_small"/>
</dbReference>
<dbReference type="PIRSF" id="PIRSF000390">
    <property type="entry name" value="PLP_StrS"/>
    <property type="match status" value="1"/>
</dbReference>
<dbReference type="CDD" id="cd00616">
    <property type="entry name" value="AHBA_syn"/>
    <property type="match status" value="1"/>
</dbReference>
<evidence type="ECO:0000313" key="6">
    <source>
        <dbReference type="Proteomes" id="UP000290657"/>
    </source>
</evidence>
<dbReference type="InterPro" id="IPR000653">
    <property type="entry name" value="DegT/StrS_aminotransferase"/>
</dbReference>
<keyword evidence="3 4" id="KW-0663">Pyridoxal phosphate</keyword>
<dbReference type="AlphaFoldDB" id="A0A4Q0XN15"/>
<protein>
    <submittedName>
        <fullName evidence="5">UDP-4-amino-4, 6-dideoxy-N-acetyl-beta-L-altrosamine transaminase</fullName>
    </submittedName>
</protein>
<dbReference type="GO" id="GO:0008483">
    <property type="term" value="F:transaminase activity"/>
    <property type="evidence" value="ECO:0007669"/>
    <property type="project" value="TreeGrafter"/>
</dbReference>
<keyword evidence="6" id="KW-1185">Reference proteome</keyword>
<dbReference type="Proteomes" id="UP000290657">
    <property type="component" value="Unassembled WGS sequence"/>
</dbReference>
<proteinExistence type="inferred from homology"/>
<dbReference type="PANTHER" id="PTHR30244:SF34">
    <property type="entry name" value="DTDP-4-AMINO-4,6-DIDEOXYGALACTOSE TRANSAMINASE"/>
    <property type="match status" value="1"/>
</dbReference>
<evidence type="ECO:0000256" key="2">
    <source>
        <dbReference type="PIRSR" id="PIRSR000390-1"/>
    </source>
</evidence>
<evidence type="ECO:0000256" key="4">
    <source>
        <dbReference type="RuleBase" id="RU004508"/>
    </source>
</evidence>
<feature type="active site" description="Proton acceptor" evidence="2">
    <location>
        <position position="181"/>
    </location>
</feature>
<dbReference type="InterPro" id="IPR015421">
    <property type="entry name" value="PyrdxlP-dep_Trfase_major"/>
</dbReference>
<organism evidence="5 6">
    <name type="scientific">Candidatus Marinarcus aquaticus</name>
    <dbReference type="NCBI Taxonomy" id="2044504"/>
    <lineage>
        <taxon>Bacteria</taxon>
        <taxon>Pseudomonadati</taxon>
        <taxon>Campylobacterota</taxon>
        <taxon>Epsilonproteobacteria</taxon>
        <taxon>Campylobacterales</taxon>
        <taxon>Arcobacteraceae</taxon>
        <taxon>Candidatus Marinarcus</taxon>
    </lineage>
</organism>
<dbReference type="Pfam" id="PF01041">
    <property type="entry name" value="DegT_DnrJ_EryC1"/>
    <property type="match status" value="1"/>
</dbReference>
<dbReference type="Gene3D" id="3.40.640.10">
    <property type="entry name" value="Type I PLP-dependent aspartate aminotransferase-like (Major domain)"/>
    <property type="match status" value="1"/>
</dbReference>
<dbReference type="GO" id="GO:0030170">
    <property type="term" value="F:pyridoxal phosphate binding"/>
    <property type="evidence" value="ECO:0007669"/>
    <property type="project" value="TreeGrafter"/>
</dbReference>
<comment type="similarity">
    <text evidence="1 4">Belongs to the DegT/DnrJ/EryC1 family.</text>
</comment>
<comment type="caution">
    <text evidence="5">The sequence shown here is derived from an EMBL/GenBank/DDBJ whole genome shotgun (WGS) entry which is preliminary data.</text>
</comment>
<dbReference type="InterPro" id="IPR015424">
    <property type="entry name" value="PyrdxlP-dep_Trfase"/>
</dbReference>
<gene>
    <name evidence="5" type="ORF">CRV04_09785</name>
</gene>
<feature type="modified residue" description="N6-(pyridoxal phosphate)lysine" evidence="3">
    <location>
        <position position="181"/>
    </location>
</feature>
<dbReference type="OrthoDB" id="5342089at2"/>
<accession>A0A4Q0XN15</accession>
<dbReference type="RefSeq" id="WP_128996670.1">
    <property type="nucleotide sequence ID" value="NZ_PDKN01000007.1"/>
</dbReference>
<dbReference type="PANTHER" id="PTHR30244">
    <property type="entry name" value="TRANSAMINASE"/>
    <property type="match status" value="1"/>
</dbReference>
<sequence length="375" mass="42848">MKVDFFKHNIDETDIDRVNAVLRSVFLTNANVTSDFEKRFSHYMKSKECVAVNSCTAALHLSLLAWGIKEGDEVITTSMSFIATANAILHSGAKPVFVDVEPETYLIDCSKIEDAITPNTKAILPVHLYGQMCDMKEINKIAKRHNLIVIEDAAHCIEGERDGIKVGELSHAACFSFYATKNITSGEGGAIICQDESKAEYLRKLRLHGMSKDASSRYYGKFSYWDMEILGWKYNISDIQSALLIGQLERIEDLLSKRKKIVDIYEEKLKKNLEIKRVKYLNTVKQSYHLYVIHVKNRDEVIHKLNQKGISVAVNYNPIHLTSFYRTQFNYERGTFLVTENWGEGCISLPLYPTLEHEKVNYVADCLIDIVKEKK</sequence>
<evidence type="ECO:0000256" key="1">
    <source>
        <dbReference type="ARBA" id="ARBA00037999"/>
    </source>
</evidence>
<reference evidence="5 6" key="1">
    <citation type="submission" date="2017-10" db="EMBL/GenBank/DDBJ databases">
        <title>Genomics of the genus Arcobacter.</title>
        <authorList>
            <person name="Perez-Cataluna A."/>
            <person name="Figueras M.J."/>
        </authorList>
    </citation>
    <scope>NUCLEOTIDE SEQUENCE [LARGE SCALE GENOMIC DNA]</scope>
    <source>
        <strain evidence="5 6">CECT 8987</strain>
    </source>
</reference>
<dbReference type="GO" id="GO:0000271">
    <property type="term" value="P:polysaccharide biosynthetic process"/>
    <property type="evidence" value="ECO:0007669"/>
    <property type="project" value="TreeGrafter"/>
</dbReference>